<keyword evidence="2" id="KW-1185">Reference proteome</keyword>
<dbReference type="EMBL" id="FOPC01000001">
    <property type="protein sequence ID" value="SFG14244.1"/>
    <property type="molecule type" value="Genomic_DNA"/>
</dbReference>
<proteinExistence type="predicted"/>
<organism evidence="1 2">
    <name type="scientific">Algoriphagus hitonicola</name>
    <dbReference type="NCBI Taxonomy" id="435880"/>
    <lineage>
        <taxon>Bacteria</taxon>
        <taxon>Pseudomonadati</taxon>
        <taxon>Bacteroidota</taxon>
        <taxon>Cytophagia</taxon>
        <taxon>Cytophagales</taxon>
        <taxon>Cyclobacteriaceae</taxon>
        <taxon>Algoriphagus</taxon>
    </lineage>
</organism>
<dbReference type="STRING" id="435880.SAMN04487988_101554"/>
<sequence>MEINNLEKIESTLLNNGFTETTSKIDKQKGKKTFTHLNKKRGVINFNYTQVDVICKLGGIYLYTKISKSDLLNILLYFNLQNKFLKEIFPNKNYEIINLDKRINHIKKLISNEKTNLKDKNKYNSILKYIESLKVF</sequence>
<name>A0A1I2PDU1_9BACT</name>
<evidence type="ECO:0000313" key="2">
    <source>
        <dbReference type="Proteomes" id="UP000199642"/>
    </source>
</evidence>
<gene>
    <name evidence="1" type="ORF">SAMN04487988_101554</name>
</gene>
<protein>
    <submittedName>
        <fullName evidence="1">Uncharacterized protein</fullName>
    </submittedName>
</protein>
<accession>A0A1I2PDU1</accession>
<dbReference type="AlphaFoldDB" id="A0A1I2PDU1"/>
<dbReference type="Proteomes" id="UP000199642">
    <property type="component" value="Unassembled WGS sequence"/>
</dbReference>
<evidence type="ECO:0000313" key="1">
    <source>
        <dbReference type="EMBL" id="SFG14244.1"/>
    </source>
</evidence>
<reference evidence="2" key="1">
    <citation type="submission" date="2016-10" db="EMBL/GenBank/DDBJ databases">
        <authorList>
            <person name="Varghese N."/>
            <person name="Submissions S."/>
        </authorList>
    </citation>
    <scope>NUCLEOTIDE SEQUENCE [LARGE SCALE GENOMIC DNA]</scope>
    <source>
        <strain evidence="2">DSM 19315</strain>
    </source>
</reference>
<dbReference type="RefSeq" id="WP_092788702.1">
    <property type="nucleotide sequence ID" value="NZ_FOPC01000001.1"/>
</dbReference>